<dbReference type="EMBL" id="CP119943">
    <property type="protein sequence ID" value="WFC97758.1"/>
    <property type="molecule type" value="Genomic_DNA"/>
</dbReference>
<organism evidence="3 4">
    <name type="scientific">Malassezia yamatoensis</name>
    <dbReference type="NCBI Taxonomy" id="253288"/>
    <lineage>
        <taxon>Eukaryota</taxon>
        <taxon>Fungi</taxon>
        <taxon>Dikarya</taxon>
        <taxon>Basidiomycota</taxon>
        <taxon>Ustilaginomycotina</taxon>
        <taxon>Malasseziomycetes</taxon>
        <taxon>Malasseziales</taxon>
        <taxon>Malasseziaceae</taxon>
        <taxon>Malassezia</taxon>
    </lineage>
</organism>
<feature type="domain" description="Domain of unknown function at the cortex 1" evidence="2">
    <location>
        <begin position="420"/>
        <end position="549"/>
    </location>
</feature>
<name>A0AAJ5YNU0_9BASI</name>
<proteinExistence type="predicted"/>
<evidence type="ECO:0000313" key="4">
    <source>
        <dbReference type="Proteomes" id="UP001219567"/>
    </source>
</evidence>
<feature type="region of interest" description="Disordered" evidence="1">
    <location>
        <begin position="294"/>
        <end position="348"/>
    </location>
</feature>
<dbReference type="AlphaFoldDB" id="A0AAJ5YNU0"/>
<accession>A0AAJ5YNU0</accession>
<feature type="compositionally biased region" description="Polar residues" evidence="1">
    <location>
        <begin position="324"/>
        <end position="341"/>
    </location>
</feature>
<protein>
    <recommendedName>
        <fullName evidence="2">Domain of unknown function at the cortex 1 domain-containing protein</fullName>
    </recommendedName>
</protein>
<feature type="domain" description="Domain of unknown function at the cortex 1" evidence="2">
    <location>
        <begin position="3"/>
        <end position="170"/>
    </location>
</feature>
<evidence type="ECO:0000256" key="1">
    <source>
        <dbReference type="SAM" id="MobiDB-lite"/>
    </source>
</evidence>
<feature type="compositionally biased region" description="Low complexity" evidence="1">
    <location>
        <begin position="294"/>
        <end position="307"/>
    </location>
</feature>
<sequence>MPRLEVKVGPDRFHMEAANVNDFLHPNEINSPYFCGRVLVRILNAPGAQEGQPGREYFQDRTRKFCIQIEGRFRHEWSGDDVLFGTDFDKFVPFPRAPFNAGMHVARLIDPCTYYEEHPPSGRPYIMSPYLACMNVFCAWPAPDHMENAVIVYYDQDHEENSAYTVNPLTSEHKLDGDIVPIERLDHRTNSPAPEKSRGWLSNLLRSSHDDRVTDHYWRFVGFRDDPRIGRFLDLLPSSEKELDQPLASSSSTQLYGVQAGMEPARPLATSVYPEHASNHGTSPAIVAPRPMVASGGASGSNSAIGSRKATPSTTAVTPDSAVSMDSTSISHTPPQRTGTPSVGKKLASKSHRLWHGIDKNMLMSLGSSTKSSGNDVRRNNLNRPNTPQLPEFSSSSMHPDAEWSDPSFNASAPITNADASLAQAMERTQISNENRSVEQQLGPWRFSDPKSDMTEDNAFVFLDKSVSVSGRRRHFANSKNRTDFKFDPNVVYGASFFSNFMDFNTFDLAIGPVRINVTPYFKEMPIRYSLRCKHNEEITFCAIEFRLVDD</sequence>
<keyword evidence="4" id="KW-1185">Reference proteome</keyword>
<evidence type="ECO:0000313" key="3">
    <source>
        <dbReference type="EMBL" id="WFC97758.1"/>
    </source>
</evidence>
<dbReference type="Pfam" id="PF08588">
    <property type="entry name" value="Duc1"/>
    <property type="match status" value="2"/>
</dbReference>
<feature type="region of interest" description="Disordered" evidence="1">
    <location>
        <begin position="365"/>
        <end position="413"/>
    </location>
</feature>
<dbReference type="Proteomes" id="UP001219567">
    <property type="component" value="Chromosome 1"/>
</dbReference>
<evidence type="ECO:0000259" key="2">
    <source>
        <dbReference type="Pfam" id="PF08588"/>
    </source>
</evidence>
<feature type="compositionally biased region" description="Polar residues" evidence="1">
    <location>
        <begin position="366"/>
        <end position="398"/>
    </location>
</feature>
<dbReference type="InterPro" id="IPR013897">
    <property type="entry name" value="Duc1"/>
</dbReference>
<reference evidence="3 4" key="1">
    <citation type="submission" date="2023-03" db="EMBL/GenBank/DDBJ databases">
        <title>Mating type loci evolution in Malassezia.</title>
        <authorList>
            <person name="Coelho M.A."/>
        </authorList>
    </citation>
    <scope>NUCLEOTIDE SEQUENCE [LARGE SCALE GENOMIC DNA]</scope>
    <source>
        <strain evidence="3 4">CBS 9725</strain>
    </source>
</reference>
<gene>
    <name evidence="3" type="ORF">MYAM1_000477</name>
</gene>
<dbReference type="PANTHER" id="PTHR34826">
    <property type="entry name" value="UPF0590 PROTEIN C409.17C"/>
    <property type="match status" value="1"/>
</dbReference>
<dbReference type="PANTHER" id="PTHR34826:SF1">
    <property type="entry name" value="UPF0590 PROTEIN C594.01"/>
    <property type="match status" value="1"/>
</dbReference>